<dbReference type="GO" id="GO:0046983">
    <property type="term" value="F:protein dimerization activity"/>
    <property type="evidence" value="ECO:0007669"/>
    <property type="project" value="InterPro"/>
</dbReference>
<gene>
    <name evidence="3" type="ORF">DD237_004489</name>
</gene>
<evidence type="ECO:0000313" key="4">
    <source>
        <dbReference type="Proteomes" id="UP000286097"/>
    </source>
</evidence>
<keyword evidence="1" id="KW-0175">Coiled coil</keyword>
<dbReference type="InterPro" id="IPR036638">
    <property type="entry name" value="HLH_DNA-bd_sf"/>
</dbReference>
<organism evidence="3 4">
    <name type="scientific">Peronospora effusa</name>
    <dbReference type="NCBI Taxonomy" id="542832"/>
    <lineage>
        <taxon>Eukaryota</taxon>
        <taxon>Sar</taxon>
        <taxon>Stramenopiles</taxon>
        <taxon>Oomycota</taxon>
        <taxon>Peronosporomycetes</taxon>
        <taxon>Peronosporales</taxon>
        <taxon>Peronosporaceae</taxon>
        <taxon>Peronospora</taxon>
    </lineage>
</organism>
<protein>
    <recommendedName>
        <fullName evidence="5">BHLH domain-containing protein</fullName>
    </recommendedName>
</protein>
<dbReference type="Gene3D" id="4.10.280.10">
    <property type="entry name" value="Helix-loop-helix DNA-binding domain"/>
    <property type="match status" value="1"/>
</dbReference>
<feature type="region of interest" description="Disordered" evidence="2">
    <location>
        <begin position="412"/>
        <end position="448"/>
    </location>
</feature>
<feature type="region of interest" description="Disordered" evidence="2">
    <location>
        <begin position="48"/>
        <end position="71"/>
    </location>
</feature>
<evidence type="ECO:0000313" key="3">
    <source>
        <dbReference type="EMBL" id="RQM15135.1"/>
    </source>
</evidence>
<dbReference type="EMBL" id="QKXF01000168">
    <property type="protein sequence ID" value="RQM15135.1"/>
    <property type="molecule type" value="Genomic_DNA"/>
</dbReference>
<reference evidence="3 4" key="1">
    <citation type="submission" date="2018-06" db="EMBL/GenBank/DDBJ databases">
        <title>Comparative genomics of downy mildews reveals potential adaptations to biotrophy.</title>
        <authorList>
            <person name="Fletcher K."/>
            <person name="Klosterman S.J."/>
            <person name="Derevnina L."/>
            <person name="Martin F."/>
            <person name="Koike S."/>
            <person name="Reyes Chin-Wo S."/>
            <person name="Mou B."/>
            <person name="Michelmore R."/>
        </authorList>
    </citation>
    <scope>NUCLEOTIDE SEQUENCE [LARGE SCALE GENOMIC DNA]</scope>
    <source>
        <strain evidence="3 4">R13</strain>
    </source>
</reference>
<feature type="compositionally biased region" description="Gly residues" evidence="2">
    <location>
        <begin position="61"/>
        <end position="71"/>
    </location>
</feature>
<accession>A0A3R7W4R9</accession>
<dbReference type="VEuPathDB" id="FungiDB:DD237_004489"/>
<evidence type="ECO:0000256" key="1">
    <source>
        <dbReference type="SAM" id="Coils"/>
    </source>
</evidence>
<feature type="region of interest" description="Disordered" evidence="2">
    <location>
        <begin position="220"/>
        <end position="244"/>
    </location>
</feature>
<proteinExistence type="predicted"/>
<name>A0A3R7W4R9_9STRA</name>
<evidence type="ECO:0008006" key="5">
    <source>
        <dbReference type="Google" id="ProtNLM"/>
    </source>
</evidence>
<sequence length="448" mass="48764">MDFDEDMLGLQIEDLGEYFLQTDIDDNWKGFSLGYTEDEQQQQIAEVHDSDTSFSSAAAAAGGGNGGDGGGSFMQHLTSPPLSEMLKHGTGLEDWLGFGSPRKDIATLFQTGLTPAGAKSDAVMMNRATRDKAELENFSLDQHKQLVISAMPELATANVSTSLDGSIKPASPKMPSLQCQNILSSDDDEMNIFGEADSFNRVNVMIVSCYPSVCSTIGSKSTISAPSPTPEDDRGFRKKSREKMRRQEVNVKVCRYLKLRVYVATSHSANDLLQFEELVDLLGLSNRVRKSAVLQEAVSTINTLKRERDELRRDRDRLLQEVSKLATCLQYSHLGSVAAANAVAMIQQPNQPLPHRNPSVQFLNQQHDRPAAAVSRRLEAVHTHPLDVLCNPGTNCFPISSVFSNLSSQLGSRSPSASSVSGQVTIAPKSLKPAPSSSSYTLSSPTPR</sequence>
<dbReference type="Proteomes" id="UP000286097">
    <property type="component" value="Unassembled WGS sequence"/>
</dbReference>
<dbReference type="AlphaFoldDB" id="A0A3R7W4R9"/>
<comment type="caution">
    <text evidence="3">The sequence shown here is derived from an EMBL/GenBank/DDBJ whole genome shotgun (WGS) entry which is preliminary data.</text>
</comment>
<evidence type="ECO:0000256" key="2">
    <source>
        <dbReference type="SAM" id="MobiDB-lite"/>
    </source>
</evidence>
<feature type="coiled-coil region" evidence="1">
    <location>
        <begin position="294"/>
        <end position="321"/>
    </location>
</feature>